<dbReference type="HOGENOM" id="CLU_2716764_0_0_0"/>
<sequence>MPESSGINMEFEQIGMVALIGLALVPGMIWVSKAKTGTRMALRTSLVTGLIVGLVALEASLDKTAESVAEAL</sequence>
<gene>
    <name evidence="2" type="ordered locus">AciX9_3088</name>
</gene>
<proteinExistence type="predicted"/>
<dbReference type="STRING" id="1198114.AciX9_3088"/>
<evidence type="ECO:0000313" key="3">
    <source>
        <dbReference type="Proteomes" id="UP000000343"/>
    </source>
</evidence>
<dbReference type="EMBL" id="CP002480">
    <property type="protein sequence ID" value="ADW70108.1"/>
    <property type="molecule type" value="Genomic_DNA"/>
</dbReference>
<keyword evidence="1" id="KW-0812">Transmembrane</keyword>
<reference evidence="3" key="1">
    <citation type="submission" date="2011-01" db="EMBL/GenBank/DDBJ databases">
        <title>Complete sequence of chromosome of Acidobacterium sp. MP5ACTX9.</title>
        <authorList>
            <consortium name="US DOE Joint Genome Institute"/>
            <person name="Lucas S."/>
            <person name="Copeland A."/>
            <person name="Lapidus A."/>
            <person name="Cheng J.-F."/>
            <person name="Goodwin L."/>
            <person name="Pitluck S."/>
            <person name="Teshima H."/>
            <person name="Detter J.C."/>
            <person name="Han C."/>
            <person name="Tapia R."/>
            <person name="Land M."/>
            <person name="Hauser L."/>
            <person name="Kyrpides N."/>
            <person name="Ivanova N."/>
            <person name="Ovchinnikova G."/>
            <person name="Pagani I."/>
            <person name="Rawat S.R."/>
            <person name="Mannisto M."/>
            <person name="Haggblom M.M."/>
            <person name="Woyke T."/>
        </authorList>
    </citation>
    <scope>NUCLEOTIDE SEQUENCE [LARGE SCALE GENOMIC DNA]</scope>
    <source>
        <strain evidence="3">MP5ACTX9</strain>
    </source>
</reference>
<dbReference type="RefSeq" id="WP_013581422.1">
    <property type="nucleotide sequence ID" value="NC_015064.1"/>
</dbReference>
<organism evidence="3">
    <name type="scientific">Granulicella tundricola (strain ATCC BAA-1859 / DSM 23138 / MP5ACTX9)</name>
    <dbReference type="NCBI Taxonomy" id="1198114"/>
    <lineage>
        <taxon>Bacteria</taxon>
        <taxon>Pseudomonadati</taxon>
        <taxon>Acidobacteriota</taxon>
        <taxon>Terriglobia</taxon>
        <taxon>Terriglobales</taxon>
        <taxon>Acidobacteriaceae</taxon>
        <taxon>Granulicella</taxon>
    </lineage>
</organism>
<keyword evidence="1" id="KW-1133">Transmembrane helix</keyword>
<evidence type="ECO:0000313" key="2">
    <source>
        <dbReference type="EMBL" id="ADW70108.1"/>
    </source>
</evidence>
<keyword evidence="3" id="KW-1185">Reference proteome</keyword>
<dbReference type="KEGG" id="acm:AciX9_3088"/>
<accession>E8X0C7</accession>
<keyword evidence="1" id="KW-0472">Membrane</keyword>
<evidence type="ECO:0000256" key="1">
    <source>
        <dbReference type="SAM" id="Phobius"/>
    </source>
</evidence>
<dbReference type="AlphaFoldDB" id="E8X0C7"/>
<protein>
    <submittedName>
        <fullName evidence="2">Uncharacterized protein</fullName>
    </submittedName>
</protein>
<dbReference type="PaxDb" id="1198114-AciX9_3088"/>
<name>E8X0C7_GRATM</name>
<dbReference type="Proteomes" id="UP000000343">
    <property type="component" value="Chromosome"/>
</dbReference>
<feature type="transmembrane region" description="Helical" evidence="1">
    <location>
        <begin position="14"/>
        <end position="31"/>
    </location>
</feature>